<protein>
    <submittedName>
        <fullName evidence="2">GNAT family N-acetyltransferase</fullName>
        <ecNumber evidence="2">2.3.-.-</ecNumber>
    </submittedName>
</protein>
<dbReference type="Pfam" id="PF13508">
    <property type="entry name" value="Acetyltransf_7"/>
    <property type="match status" value="1"/>
</dbReference>
<sequence length="222" mass="25869">MINKLHIRVMRYEDVPALAEIVGRLWQFDRTNGQLNDLAAQVYFRRCMTQQNYVRVAVWDGQVVGAILADTKYQKKERSYDVWQLLVAKVALAMRPGGRRLLKQLTERSEIDERLLANLQRREFLGEIVLLMVDPEYQNLGIGRELMHTVAEYWDAAPVDKVYLFTAVATTGRFYRQHGFQESQHEQIDWQTTPQPRRLTGYLYTGHVHDLAADTAHHLLVD</sequence>
<proteinExistence type="predicted"/>
<name>A0ABW1U6R8_9LACO</name>
<dbReference type="InterPro" id="IPR016181">
    <property type="entry name" value="Acyl_CoA_acyltransferase"/>
</dbReference>
<keyword evidence="2" id="KW-0808">Transferase</keyword>
<reference evidence="3" key="1">
    <citation type="journal article" date="2019" name="Int. J. Syst. Evol. Microbiol.">
        <title>The Global Catalogue of Microorganisms (GCM) 10K type strain sequencing project: providing services to taxonomists for standard genome sequencing and annotation.</title>
        <authorList>
            <consortium name="The Broad Institute Genomics Platform"/>
            <consortium name="The Broad Institute Genome Sequencing Center for Infectious Disease"/>
            <person name="Wu L."/>
            <person name="Ma J."/>
        </authorList>
    </citation>
    <scope>NUCLEOTIDE SEQUENCE [LARGE SCALE GENOMIC DNA]</scope>
    <source>
        <strain evidence="3">CCM 8893</strain>
    </source>
</reference>
<dbReference type="GO" id="GO:0016746">
    <property type="term" value="F:acyltransferase activity"/>
    <property type="evidence" value="ECO:0007669"/>
    <property type="project" value="UniProtKB-KW"/>
</dbReference>
<feature type="domain" description="N-acetyltransferase" evidence="1">
    <location>
        <begin position="5"/>
        <end position="200"/>
    </location>
</feature>
<keyword evidence="3" id="KW-1185">Reference proteome</keyword>
<dbReference type="InterPro" id="IPR000182">
    <property type="entry name" value="GNAT_dom"/>
</dbReference>
<dbReference type="SUPFAM" id="SSF55729">
    <property type="entry name" value="Acyl-CoA N-acyltransferases (Nat)"/>
    <property type="match status" value="1"/>
</dbReference>
<keyword evidence="2" id="KW-0012">Acyltransferase</keyword>
<evidence type="ECO:0000259" key="1">
    <source>
        <dbReference type="PROSITE" id="PS51186"/>
    </source>
</evidence>
<dbReference type="PROSITE" id="PS51186">
    <property type="entry name" value="GNAT"/>
    <property type="match status" value="1"/>
</dbReference>
<dbReference type="RefSeq" id="WP_125575771.1">
    <property type="nucleotide sequence ID" value="NZ_JBHSSO010000008.1"/>
</dbReference>
<dbReference type="EMBL" id="JBHSSO010000008">
    <property type="protein sequence ID" value="MFC6289042.1"/>
    <property type="molecule type" value="Genomic_DNA"/>
</dbReference>
<accession>A0ABW1U6R8</accession>
<evidence type="ECO:0000313" key="2">
    <source>
        <dbReference type="EMBL" id="MFC6289042.1"/>
    </source>
</evidence>
<organism evidence="2 3">
    <name type="scientific">Levilactobacillus angrenensis</name>
    <dbReference type="NCBI Taxonomy" id="2486020"/>
    <lineage>
        <taxon>Bacteria</taxon>
        <taxon>Bacillati</taxon>
        <taxon>Bacillota</taxon>
        <taxon>Bacilli</taxon>
        <taxon>Lactobacillales</taxon>
        <taxon>Lactobacillaceae</taxon>
        <taxon>Levilactobacillus</taxon>
    </lineage>
</organism>
<dbReference type="CDD" id="cd04301">
    <property type="entry name" value="NAT_SF"/>
    <property type="match status" value="1"/>
</dbReference>
<gene>
    <name evidence="2" type="ORF">ACFP1M_02285</name>
</gene>
<dbReference type="Gene3D" id="3.40.630.30">
    <property type="match status" value="1"/>
</dbReference>
<dbReference type="EC" id="2.3.-.-" evidence="2"/>
<evidence type="ECO:0000313" key="3">
    <source>
        <dbReference type="Proteomes" id="UP001596258"/>
    </source>
</evidence>
<dbReference type="Proteomes" id="UP001596258">
    <property type="component" value="Unassembled WGS sequence"/>
</dbReference>
<comment type="caution">
    <text evidence="2">The sequence shown here is derived from an EMBL/GenBank/DDBJ whole genome shotgun (WGS) entry which is preliminary data.</text>
</comment>